<comment type="caution">
    <text evidence="1">The sequence shown here is derived from an EMBL/GenBank/DDBJ whole genome shotgun (WGS) entry which is preliminary data.</text>
</comment>
<proteinExistence type="predicted"/>
<gene>
    <name evidence="1" type="ORF">LCGC14_1628630</name>
</gene>
<protein>
    <submittedName>
        <fullName evidence="1">Uncharacterized protein</fullName>
    </submittedName>
</protein>
<feature type="non-terminal residue" evidence="1">
    <location>
        <position position="1"/>
    </location>
</feature>
<sequence length="39" mass="4406">FNLLLGHAEGAVFITFDALTLKQQHFKVIKDLECKECGK</sequence>
<dbReference type="AlphaFoldDB" id="A0A0F9KIZ9"/>
<evidence type="ECO:0000313" key="1">
    <source>
        <dbReference type="EMBL" id="KKM22118.1"/>
    </source>
</evidence>
<name>A0A0F9KIZ9_9ZZZZ</name>
<dbReference type="EMBL" id="LAZR01013403">
    <property type="protein sequence ID" value="KKM22118.1"/>
    <property type="molecule type" value="Genomic_DNA"/>
</dbReference>
<organism evidence="1">
    <name type="scientific">marine sediment metagenome</name>
    <dbReference type="NCBI Taxonomy" id="412755"/>
    <lineage>
        <taxon>unclassified sequences</taxon>
        <taxon>metagenomes</taxon>
        <taxon>ecological metagenomes</taxon>
    </lineage>
</organism>
<accession>A0A0F9KIZ9</accession>
<reference evidence="1" key="1">
    <citation type="journal article" date="2015" name="Nature">
        <title>Complex archaea that bridge the gap between prokaryotes and eukaryotes.</title>
        <authorList>
            <person name="Spang A."/>
            <person name="Saw J.H."/>
            <person name="Jorgensen S.L."/>
            <person name="Zaremba-Niedzwiedzka K."/>
            <person name="Martijn J."/>
            <person name="Lind A.E."/>
            <person name="van Eijk R."/>
            <person name="Schleper C."/>
            <person name="Guy L."/>
            <person name="Ettema T.J."/>
        </authorList>
    </citation>
    <scope>NUCLEOTIDE SEQUENCE</scope>
</reference>